<feature type="domain" description="DUF3658" evidence="2">
    <location>
        <begin position="138"/>
        <end position="237"/>
    </location>
</feature>
<dbReference type="Pfam" id="PF08874">
    <property type="entry name" value="DUF1835"/>
    <property type="match status" value="1"/>
</dbReference>
<name>A0A9X2DSK8_9BACI</name>
<accession>A0A9X2DSK8</accession>
<dbReference type="InterPro" id="IPR014973">
    <property type="entry name" value="DUF1835"/>
</dbReference>
<evidence type="ECO:0000313" key="4">
    <source>
        <dbReference type="Proteomes" id="UP001139179"/>
    </source>
</evidence>
<reference evidence="3" key="1">
    <citation type="submission" date="2022-05" db="EMBL/GenBank/DDBJ databases">
        <title>Comparative Genomics of Spacecraft Associated Microbes.</title>
        <authorList>
            <person name="Tran M.T."/>
            <person name="Wright A."/>
            <person name="Seuylemezian A."/>
            <person name="Eisen J."/>
            <person name="Coil D."/>
        </authorList>
    </citation>
    <scope>NUCLEOTIDE SEQUENCE</scope>
    <source>
        <strain evidence="3">214.1.1</strain>
    </source>
</reference>
<dbReference type="Proteomes" id="UP001139179">
    <property type="component" value="Unassembled WGS sequence"/>
</dbReference>
<dbReference type="EMBL" id="JAMBOL010000031">
    <property type="protein sequence ID" value="MCM3716189.1"/>
    <property type="molecule type" value="Genomic_DNA"/>
</dbReference>
<evidence type="ECO:0000313" key="3">
    <source>
        <dbReference type="EMBL" id="MCM3716189.1"/>
    </source>
</evidence>
<dbReference type="RefSeq" id="WP_251224860.1">
    <property type="nucleotide sequence ID" value="NZ_JAMBOL010000031.1"/>
</dbReference>
<keyword evidence="4" id="KW-1185">Reference proteome</keyword>
<dbReference type="AlphaFoldDB" id="A0A9X2DSK8"/>
<evidence type="ECO:0000259" key="1">
    <source>
        <dbReference type="Pfam" id="PF08874"/>
    </source>
</evidence>
<organism evidence="3 4">
    <name type="scientific">Halalkalibacter oceani</name>
    <dbReference type="NCBI Taxonomy" id="1653776"/>
    <lineage>
        <taxon>Bacteria</taxon>
        <taxon>Bacillati</taxon>
        <taxon>Bacillota</taxon>
        <taxon>Bacilli</taxon>
        <taxon>Bacillales</taxon>
        <taxon>Bacillaceae</taxon>
        <taxon>Halalkalibacter</taxon>
    </lineage>
</organism>
<evidence type="ECO:0000259" key="2">
    <source>
        <dbReference type="Pfam" id="PF12395"/>
    </source>
</evidence>
<gene>
    <name evidence="3" type="ORF">M3202_19275</name>
</gene>
<protein>
    <submittedName>
        <fullName evidence="3">DUF1835 domain-containing protein</fullName>
    </submittedName>
</protein>
<feature type="domain" description="DUF1835" evidence="1">
    <location>
        <begin position="2"/>
        <end position="114"/>
    </location>
</feature>
<proteinExistence type="predicted"/>
<dbReference type="InterPro" id="IPR022123">
    <property type="entry name" value="DUF3658"/>
</dbReference>
<comment type="caution">
    <text evidence="3">The sequence shown here is derived from an EMBL/GenBank/DDBJ whole genome shotgun (WGS) entry which is preliminary data.</text>
</comment>
<sequence length="243" mass="28261">MLHIVFSYSAEKMVRHALKGKEGPFAGDVLSYEPQLQLGDLQDDRKRFRKWVDVYQVPGSDEEMAMFIKALRQAEQNVIEALRKEKEAVFWVGETAGDELAFLRLTTLLEEENALLMLKRMRGRLSAKDLEDVEPVVLTEETLGQYREKWQEISKQGDRLRIRRGNFAYDFVEDSVYDEQLLALLPDKEPVRLVVVAGELYSKAPHLPYYFFIWRIDCLKKTGIIEVEGEEKGIKTMSIKRLK</sequence>
<dbReference type="Pfam" id="PF12395">
    <property type="entry name" value="DUF3658"/>
    <property type="match status" value="1"/>
</dbReference>